<organism evidence="12">
    <name type="scientific">Notodromas monacha</name>
    <dbReference type="NCBI Taxonomy" id="399045"/>
    <lineage>
        <taxon>Eukaryota</taxon>
        <taxon>Metazoa</taxon>
        <taxon>Ecdysozoa</taxon>
        <taxon>Arthropoda</taxon>
        <taxon>Crustacea</taxon>
        <taxon>Oligostraca</taxon>
        <taxon>Ostracoda</taxon>
        <taxon>Podocopa</taxon>
        <taxon>Podocopida</taxon>
        <taxon>Cypridocopina</taxon>
        <taxon>Cypridoidea</taxon>
        <taxon>Cyprididae</taxon>
        <taxon>Notodromas</taxon>
    </lineage>
</organism>
<feature type="domain" description="Aldehyde oxidase/xanthine dehydrogenase second molybdopterin binding" evidence="11">
    <location>
        <begin position="214"/>
        <end position="278"/>
    </location>
</feature>
<dbReference type="PANTHER" id="PTHR45444">
    <property type="entry name" value="XANTHINE DEHYDROGENASE"/>
    <property type="match status" value="1"/>
</dbReference>
<evidence type="ECO:0000256" key="1">
    <source>
        <dbReference type="ARBA" id="ARBA00001924"/>
    </source>
</evidence>
<evidence type="ECO:0000256" key="4">
    <source>
        <dbReference type="ARBA" id="ARBA00022714"/>
    </source>
</evidence>
<reference evidence="12" key="1">
    <citation type="submission" date="2020-11" db="EMBL/GenBank/DDBJ databases">
        <authorList>
            <person name="Tran Van P."/>
        </authorList>
    </citation>
    <scope>NUCLEOTIDE SEQUENCE</scope>
</reference>
<sequence length="368" mass="40665">MRAAGVMQPLIICEQIVQRVAEELKMDPNELRKANLLRTGTKTHYGKVLEDCTLEQCWDECLLQSKFSSRKAEVNSFNKLHDWKKRGISMVPVMFGLAFPGSNLNQAGALVMIYKDGSVLISHAGVEIGQGIHVKLAQIASRVLDIPLESIHTADTATDKIPNATSTAASFTTDLNGPAIKKACEKLVERLRPYKHANPQGGFKDWVQAAYMDRILRTDIVMDIGESLNPAVDIGQIEGAFVQGYGMWMMEDLEFSPSGELRTAGPSNYKIPTSRDVPQEFNVSLLKGSANKHAIYSSKGVGEPPMFLSASVLFAAREAINSRRKQNGIDEYLRLDTPATGDKLRLACGDWLIREAKKTGKVSWRINI</sequence>
<feature type="domain" description="Aldehyde oxidase/xanthine dehydrogenase second molybdopterin binding" evidence="11">
    <location>
        <begin position="62"/>
        <end position="212"/>
    </location>
</feature>
<dbReference type="InterPro" id="IPR037165">
    <property type="entry name" value="AldOxase/xan_DH_Mopterin-bd_sf"/>
</dbReference>
<keyword evidence="8" id="KW-0411">Iron-sulfur</keyword>
<evidence type="ECO:0000256" key="8">
    <source>
        <dbReference type="ARBA" id="ARBA00023014"/>
    </source>
</evidence>
<comment type="cofactor">
    <cofactor evidence="9">
        <name>[2Fe-2S] cluster</name>
        <dbReference type="ChEBI" id="CHEBI:190135"/>
    </cofactor>
</comment>
<keyword evidence="5" id="KW-0479">Metal-binding</keyword>
<dbReference type="OrthoDB" id="6378175at2759"/>
<keyword evidence="13" id="KW-1185">Reference proteome</keyword>
<dbReference type="AlphaFoldDB" id="A0A7R9C1Y1"/>
<dbReference type="Pfam" id="PF20256">
    <property type="entry name" value="MoCoBD_2"/>
    <property type="match status" value="2"/>
</dbReference>
<dbReference type="EMBL" id="OA889213">
    <property type="protein sequence ID" value="CAD7284165.1"/>
    <property type="molecule type" value="Genomic_DNA"/>
</dbReference>
<evidence type="ECO:0008006" key="14">
    <source>
        <dbReference type="Google" id="ProtNLM"/>
    </source>
</evidence>
<dbReference type="SUPFAM" id="SSF56003">
    <property type="entry name" value="Molybdenum cofactor-binding domain"/>
    <property type="match status" value="1"/>
</dbReference>
<evidence type="ECO:0000256" key="9">
    <source>
        <dbReference type="ARBA" id="ARBA00034078"/>
    </source>
</evidence>
<gene>
    <name evidence="12" type="ORF">NMOB1V02_LOCUS11772</name>
</gene>
<evidence type="ECO:0000256" key="6">
    <source>
        <dbReference type="ARBA" id="ARBA00023002"/>
    </source>
</evidence>
<dbReference type="InterPro" id="IPR008274">
    <property type="entry name" value="AldOxase/xan_DH_MoCoBD1"/>
</dbReference>
<dbReference type="InterPro" id="IPR046867">
    <property type="entry name" value="AldOxase/xan_DH_MoCoBD2"/>
</dbReference>
<keyword evidence="4" id="KW-0001">2Fe-2S</keyword>
<name>A0A7R9C1Y1_9CRUS</name>
<dbReference type="Gene3D" id="3.30.365.10">
    <property type="entry name" value="Aldehyde oxidase/xanthine dehydrogenase, molybdopterin binding domain"/>
    <property type="match status" value="3"/>
</dbReference>
<dbReference type="InterPro" id="IPR016208">
    <property type="entry name" value="Ald_Oxase/xanthine_DH-like"/>
</dbReference>
<dbReference type="GO" id="GO:0016491">
    <property type="term" value="F:oxidoreductase activity"/>
    <property type="evidence" value="ECO:0007669"/>
    <property type="project" value="UniProtKB-KW"/>
</dbReference>
<dbReference type="Proteomes" id="UP000678499">
    <property type="component" value="Unassembled WGS sequence"/>
</dbReference>
<proteinExistence type="inferred from homology"/>
<keyword evidence="6" id="KW-0560">Oxidoreductase</keyword>
<evidence type="ECO:0000313" key="13">
    <source>
        <dbReference type="Proteomes" id="UP000678499"/>
    </source>
</evidence>
<feature type="domain" description="Aldehyde oxidase/xanthine dehydrogenase first molybdopterin binding" evidence="10">
    <location>
        <begin position="1"/>
        <end position="36"/>
    </location>
</feature>
<evidence type="ECO:0000256" key="3">
    <source>
        <dbReference type="ARBA" id="ARBA00006849"/>
    </source>
</evidence>
<dbReference type="Pfam" id="PF02738">
    <property type="entry name" value="MoCoBD_1"/>
    <property type="match status" value="1"/>
</dbReference>
<comment type="cofactor">
    <cofactor evidence="1">
        <name>Mo-molybdopterin</name>
        <dbReference type="ChEBI" id="CHEBI:71302"/>
    </cofactor>
</comment>
<accession>A0A7R9C1Y1</accession>
<protein>
    <recommendedName>
        <fullName evidence="14">Xanthine dehydrogenase</fullName>
    </recommendedName>
</protein>
<dbReference type="GO" id="GO:0005506">
    <property type="term" value="F:iron ion binding"/>
    <property type="evidence" value="ECO:0007669"/>
    <property type="project" value="InterPro"/>
</dbReference>
<dbReference type="PANTHER" id="PTHR45444:SF3">
    <property type="entry name" value="XANTHINE DEHYDROGENASE"/>
    <property type="match status" value="1"/>
</dbReference>
<evidence type="ECO:0000313" key="12">
    <source>
        <dbReference type="EMBL" id="CAD7284165.1"/>
    </source>
</evidence>
<evidence type="ECO:0000256" key="2">
    <source>
        <dbReference type="ARBA" id="ARBA00001974"/>
    </source>
</evidence>
<evidence type="ECO:0000256" key="7">
    <source>
        <dbReference type="ARBA" id="ARBA00023004"/>
    </source>
</evidence>
<comment type="similarity">
    <text evidence="3">Belongs to the xanthine dehydrogenase family.</text>
</comment>
<dbReference type="EMBL" id="CAJPEX010007176">
    <property type="protein sequence ID" value="CAG0924317.1"/>
    <property type="molecule type" value="Genomic_DNA"/>
</dbReference>
<comment type="cofactor">
    <cofactor evidence="2">
        <name>FAD</name>
        <dbReference type="ChEBI" id="CHEBI:57692"/>
    </cofactor>
</comment>
<evidence type="ECO:0000256" key="5">
    <source>
        <dbReference type="ARBA" id="ARBA00022723"/>
    </source>
</evidence>
<dbReference type="GO" id="GO:0051537">
    <property type="term" value="F:2 iron, 2 sulfur cluster binding"/>
    <property type="evidence" value="ECO:0007669"/>
    <property type="project" value="UniProtKB-KW"/>
</dbReference>
<evidence type="ECO:0000259" key="10">
    <source>
        <dbReference type="Pfam" id="PF02738"/>
    </source>
</evidence>
<keyword evidence="7" id="KW-0408">Iron</keyword>
<evidence type="ECO:0000259" key="11">
    <source>
        <dbReference type="Pfam" id="PF20256"/>
    </source>
</evidence>
<dbReference type="FunFam" id="3.30.365.10:FF:000002">
    <property type="entry name" value="Xanthine dehydrogenase oxidase"/>
    <property type="match status" value="1"/>
</dbReference>